<dbReference type="GO" id="GO:0046872">
    <property type="term" value="F:metal ion binding"/>
    <property type="evidence" value="ECO:0007669"/>
    <property type="project" value="UniProtKB-UniRule"/>
</dbReference>
<comment type="catalytic activity">
    <reaction evidence="10 11 12">
        <text>L-serine = pyruvate + NH4(+)</text>
        <dbReference type="Rhea" id="RHEA:19169"/>
        <dbReference type="ChEBI" id="CHEBI:15361"/>
        <dbReference type="ChEBI" id="CHEBI:28938"/>
        <dbReference type="ChEBI" id="CHEBI:33384"/>
        <dbReference type="EC" id="4.3.1.17"/>
    </reaction>
</comment>
<dbReference type="NCBIfam" id="TIGR00719">
    <property type="entry name" value="sda_beta"/>
    <property type="match status" value="1"/>
</dbReference>
<comment type="pathway">
    <text evidence="2 11">Carbohydrate biosynthesis; gluconeogenesis.</text>
</comment>
<comment type="caution">
    <text evidence="14">The sequence shown here is derived from an EMBL/GenBank/DDBJ whole genome shotgun (WGS) entry which is preliminary data.</text>
</comment>
<dbReference type="PIRSF" id="PIRSF036692">
    <property type="entry name" value="SDH_B"/>
    <property type="match status" value="1"/>
</dbReference>
<evidence type="ECO:0000313" key="15">
    <source>
        <dbReference type="Proteomes" id="UP000241048"/>
    </source>
</evidence>
<dbReference type="GO" id="GO:0006094">
    <property type="term" value="P:gluconeogenesis"/>
    <property type="evidence" value="ECO:0007669"/>
    <property type="project" value="UniProtKB-UniRule"/>
</dbReference>
<dbReference type="InterPro" id="IPR029009">
    <property type="entry name" value="ASB_dom_sf"/>
</dbReference>
<feature type="domain" description="ACT" evidence="13">
    <location>
        <begin position="148"/>
        <end position="220"/>
    </location>
</feature>
<evidence type="ECO:0000256" key="1">
    <source>
        <dbReference type="ARBA" id="ARBA00001966"/>
    </source>
</evidence>
<dbReference type="PANTHER" id="PTHR30182">
    <property type="entry name" value="L-SERINE DEHYDRATASE"/>
    <property type="match status" value="1"/>
</dbReference>
<dbReference type="Pfam" id="PF01842">
    <property type="entry name" value="ACT"/>
    <property type="match status" value="1"/>
</dbReference>
<evidence type="ECO:0000256" key="5">
    <source>
        <dbReference type="ARBA" id="ARBA00022485"/>
    </source>
</evidence>
<keyword evidence="4 11" id="KW-0312">Gluconeogenesis</keyword>
<evidence type="ECO:0000256" key="9">
    <source>
        <dbReference type="ARBA" id="ARBA00023239"/>
    </source>
</evidence>
<dbReference type="GO" id="GO:0051539">
    <property type="term" value="F:4 iron, 4 sulfur cluster binding"/>
    <property type="evidence" value="ECO:0007669"/>
    <property type="project" value="UniProtKB-UniRule"/>
</dbReference>
<gene>
    <name evidence="14" type="primary">sdaAB</name>
    <name evidence="14" type="ORF">C7U56_06065</name>
</gene>
<dbReference type="Pfam" id="PF03315">
    <property type="entry name" value="SDH_beta"/>
    <property type="match status" value="1"/>
</dbReference>
<proteinExistence type="inferred from homology"/>
<dbReference type="Proteomes" id="UP000241048">
    <property type="component" value="Unassembled WGS sequence"/>
</dbReference>
<comment type="cofactor">
    <cofactor evidence="1 12">
        <name>[4Fe-4S] cluster</name>
        <dbReference type="ChEBI" id="CHEBI:49883"/>
    </cofactor>
</comment>
<dbReference type="GeneID" id="79841728"/>
<dbReference type="InterPro" id="IPR045865">
    <property type="entry name" value="ACT-like_dom_sf"/>
</dbReference>
<dbReference type="UniPathway" id="UPA00138"/>
<dbReference type="AlphaFoldDB" id="A0A2T3FQD0"/>
<keyword evidence="7 11" id="KW-0408">Iron</keyword>
<accession>A0A2T3FQD0</accession>
<protein>
    <recommendedName>
        <fullName evidence="11">L-serine deaminase</fullName>
    </recommendedName>
</protein>
<evidence type="ECO:0000256" key="8">
    <source>
        <dbReference type="ARBA" id="ARBA00023014"/>
    </source>
</evidence>
<dbReference type="InterPro" id="IPR005131">
    <property type="entry name" value="Ser_deHydtase_bsu"/>
</dbReference>
<dbReference type="PANTHER" id="PTHR30182:SF12">
    <property type="entry name" value="L-SERINE DEHYDRATASE, BETA CHAIN-RELATED"/>
    <property type="match status" value="1"/>
</dbReference>
<reference evidence="14 15" key="1">
    <citation type="submission" date="2018-03" db="EMBL/GenBank/DDBJ databases">
        <title>Lachnoclostridium SNUG30386 gen.nov., sp.nov., isolated from human faeces.</title>
        <authorList>
            <person name="Seo B."/>
            <person name="Jeon K."/>
            <person name="Ko G."/>
        </authorList>
    </citation>
    <scope>NUCLEOTIDE SEQUENCE [LARGE SCALE GENOMIC DNA]</scope>
    <source>
        <strain evidence="14 15">SNUG30386</strain>
    </source>
</reference>
<evidence type="ECO:0000256" key="7">
    <source>
        <dbReference type="ARBA" id="ARBA00023004"/>
    </source>
</evidence>
<sequence>MDISIMDVIGPVMIGPSSSHTAGAARLGGAARALCGKTFNRAEFGLHGSFAKTYRGHGTDLALLAGIIGMSPEDGRIPDAFQIAAEQGLTWKFFEKQMEGVHENAVEIRLFDGEEQVLCMVGSSIGGGRIMINDLNGCRIDLSAELPAIVISHMDRKGMIHQITSVLLDEDMNVGTLKLTRNTKGEHALSIIEVDESVDDKILERLRRIPDVLSVQAVQI</sequence>
<evidence type="ECO:0000313" key="14">
    <source>
        <dbReference type="EMBL" id="PST37475.1"/>
    </source>
</evidence>
<evidence type="ECO:0000259" key="13">
    <source>
        <dbReference type="PROSITE" id="PS51671"/>
    </source>
</evidence>
<keyword evidence="15" id="KW-1185">Reference proteome</keyword>
<comment type="similarity">
    <text evidence="3 11 12">Belongs to the iron-sulfur dependent L-serine dehydratase family.</text>
</comment>
<dbReference type="InterPro" id="IPR004643">
    <property type="entry name" value="Fe-S_L-Ser_bsu"/>
</dbReference>
<keyword evidence="5 11" id="KW-0004">4Fe-4S</keyword>
<dbReference type="SUPFAM" id="SSF143548">
    <property type="entry name" value="Serine metabolism enzymes domain"/>
    <property type="match status" value="1"/>
</dbReference>
<keyword evidence="8 11" id="KW-0411">Iron-sulfur</keyword>
<keyword evidence="9 11" id="KW-0456">Lyase</keyword>
<evidence type="ECO:0000256" key="11">
    <source>
        <dbReference type="PIRNR" id="PIRNR036692"/>
    </source>
</evidence>
<dbReference type="InterPro" id="IPR051318">
    <property type="entry name" value="Fe-S_L-Ser"/>
</dbReference>
<keyword evidence="6 11" id="KW-0479">Metal-binding</keyword>
<dbReference type="CDD" id="cd04903">
    <property type="entry name" value="ACT_LSD"/>
    <property type="match status" value="1"/>
</dbReference>
<dbReference type="GO" id="GO:0003941">
    <property type="term" value="F:L-serine ammonia-lyase activity"/>
    <property type="evidence" value="ECO:0007669"/>
    <property type="project" value="UniProtKB-UniRule"/>
</dbReference>
<evidence type="ECO:0000256" key="10">
    <source>
        <dbReference type="ARBA" id="ARBA00049406"/>
    </source>
</evidence>
<evidence type="ECO:0000256" key="4">
    <source>
        <dbReference type="ARBA" id="ARBA00022432"/>
    </source>
</evidence>
<evidence type="ECO:0000256" key="12">
    <source>
        <dbReference type="RuleBase" id="RU366059"/>
    </source>
</evidence>
<evidence type="ECO:0000256" key="2">
    <source>
        <dbReference type="ARBA" id="ARBA00004742"/>
    </source>
</evidence>
<dbReference type="Gene3D" id="3.30.1330.90">
    <property type="entry name" value="D-3-phosphoglycerate dehydrogenase, domain 3"/>
    <property type="match status" value="1"/>
</dbReference>
<dbReference type="RefSeq" id="WP_107000601.1">
    <property type="nucleotide sequence ID" value="NZ_JAQDBF010000003.1"/>
</dbReference>
<dbReference type="Gene3D" id="3.30.70.260">
    <property type="match status" value="1"/>
</dbReference>
<evidence type="ECO:0000256" key="6">
    <source>
        <dbReference type="ARBA" id="ARBA00022723"/>
    </source>
</evidence>
<dbReference type="InterPro" id="IPR002912">
    <property type="entry name" value="ACT_dom"/>
</dbReference>
<dbReference type="EMBL" id="PYLO01000002">
    <property type="protein sequence ID" value="PST37475.1"/>
    <property type="molecule type" value="Genomic_DNA"/>
</dbReference>
<evidence type="ECO:0000256" key="3">
    <source>
        <dbReference type="ARBA" id="ARBA00008636"/>
    </source>
</evidence>
<dbReference type="PROSITE" id="PS51671">
    <property type="entry name" value="ACT"/>
    <property type="match status" value="1"/>
</dbReference>
<organism evidence="14 15">
    <name type="scientific">Clostridium fessum</name>
    <dbReference type="NCBI Taxonomy" id="2126740"/>
    <lineage>
        <taxon>Bacteria</taxon>
        <taxon>Bacillati</taxon>
        <taxon>Bacillota</taxon>
        <taxon>Clostridia</taxon>
        <taxon>Eubacteriales</taxon>
        <taxon>Clostridiaceae</taxon>
        <taxon>Clostridium</taxon>
    </lineage>
</organism>
<dbReference type="SUPFAM" id="SSF55021">
    <property type="entry name" value="ACT-like"/>
    <property type="match status" value="1"/>
</dbReference>
<name>A0A2T3FQD0_9CLOT</name>